<dbReference type="EC" id="2.3.1.9" evidence="2"/>
<dbReference type="OrthoDB" id="9764892at2"/>
<dbReference type="NCBIfam" id="TIGR01930">
    <property type="entry name" value="AcCoA-C-Actrans"/>
    <property type="match status" value="1"/>
</dbReference>
<dbReference type="Proteomes" id="UP000030643">
    <property type="component" value="Unassembled WGS sequence"/>
</dbReference>
<evidence type="ECO:0000256" key="2">
    <source>
        <dbReference type="ARBA" id="ARBA00012705"/>
    </source>
</evidence>
<evidence type="ECO:0000313" key="10">
    <source>
        <dbReference type="EMBL" id="GAK30363.1"/>
    </source>
</evidence>
<protein>
    <recommendedName>
        <fullName evidence="2">acetyl-CoA C-acetyltransferase</fullName>
        <ecNumber evidence="2">2.3.1.9</ecNumber>
    </recommendedName>
    <alternativeName>
        <fullName evidence="5">Acetoacetyl-CoA thiolase</fullName>
    </alternativeName>
</protein>
<dbReference type="InterPro" id="IPR002155">
    <property type="entry name" value="Thiolase"/>
</dbReference>
<dbReference type="Gene3D" id="3.40.47.10">
    <property type="match status" value="2"/>
</dbReference>
<evidence type="ECO:0000256" key="4">
    <source>
        <dbReference type="ARBA" id="ARBA00023315"/>
    </source>
</evidence>
<dbReference type="PROSITE" id="PS00098">
    <property type="entry name" value="THIOLASE_1"/>
    <property type="match status" value="1"/>
</dbReference>
<dbReference type="PROSITE" id="PS00099">
    <property type="entry name" value="THIOLASE_3"/>
    <property type="match status" value="1"/>
</dbReference>
<feature type="active site" description="Proton acceptor" evidence="6">
    <location>
        <position position="349"/>
    </location>
</feature>
<evidence type="ECO:0000313" key="11">
    <source>
        <dbReference type="Proteomes" id="UP000030643"/>
    </source>
</evidence>
<dbReference type="GO" id="GO:0003985">
    <property type="term" value="F:acetyl-CoA C-acetyltransferase activity"/>
    <property type="evidence" value="ECO:0007669"/>
    <property type="project" value="UniProtKB-EC"/>
</dbReference>
<keyword evidence="3 7" id="KW-0808">Transferase</keyword>
<dbReference type="RefSeq" id="WP_027698479.1">
    <property type="nucleotide sequence ID" value="NZ_DF820485.1"/>
</dbReference>
<feature type="domain" description="Thiolase N-terminal" evidence="8">
    <location>
        <begin position="4"/>
        <end position="263"/>
    </location>
</feature>
<dbReference type="InterPro" id="IPR020616">
    <property type="entry name" value="Thiolase_N"/>
</dbReference>
<feature type="active site" description="Proton acceptor" evidence="6">
    <location>
        <position position="379"/>
    </location>
</feature>
<dbReference type="PROSITE" id="PS00737">
    <property type="entry name" value="THIOLASE_2"/>
    <property type="match status" value="1"/>
</dbReference>
<evidence type="ECO:0000256" key="7">
    <source>
        <dbReference type="RuleBase" id="RU003557"/>
    </source>
</evidence>
<evidence type="ECO:0000256" key="5">
    <source>
        <dbReference type="ARBA" id="ARBA00030755"/>
    </source>
</evidence>
<dbReference type="PANTHER" id="PTHR18919">
    <property type="entry name" value="ACETYL-COA C-ACYLTRANSFERASE"/>
    <property type="match status" value="1"/>
</dbReference>
<dbReference type="EMBL" id="DF820485">
    <property type="protein sequence ID" value="GAK30363.1"/>
    <property type="molecule type" value="Genomic_DNA"/>
</dbReference>
<dbReference type="AlphaFoldDB" id="A0A069CT12"/>
<evidence type="ECO:0000259" key="9">
    <source>
        <dbReference type="Pfam" id="PF02803"/>
    </source>
</evidence>
<evidence type="ECO:0000256" key="1">
    <source>
        <dbReference type="ARBA" id="ARBA00010982"/>
    </source>
</evidence>
<dbReference type="InterPro" id="IPR020613">
    <property type="entry name" value="Thiolase_CS"/>
</dbReference>
<keyword evidence="11" id="KW-1185">Reference proteome</keyword>
<dbReference type="CDD" id="cd00751">
    <property type="entry name" value="thiolase"/>
    <property type="match status" value="1"/>
</dbReference>
<name>A0A069CT12_WEIOS</name>
<dbReference type="PIRSF" id="PIRSF000429">
    <property type="entry name" value="Ac-CoA_Ac_transf"/>
    <property type="match status" value="1"/>
</dbReference>
<accession>A0A069CT12</accession>
<dbReference type="PANTHER" id="PTHR18919:SF107">
    <property type="entry name" value="ACETYL-COA ACETYLTRANSFERASE, CYTOSOLIC"/>
    <property type="match status" value="1"/>
</dbReference>
<evidence type="ECO:0000256" key="6">
    <source>
        <dbReference type="PIRSR" id="PIRSR000429-1"/>
    </source>
</evidence>
<evidence type="ECO:0000256" key="3">
    <source>
        <dbReference type="ARBA" id="ARBA00022679"/>
    </source>
</evidence>
<dbReference type="Pfam" id="PF02803">
    <property type="entry name" value="Thiolase_C"/>
    <property type="match status" value="1"/>
</dbReference>
<feature type="active site" description="Acyl-thioester intermediate" evidence="6">
    <location>
        <position position="88"/>
    </location>
</feature>
<dbReference type="InterPro" id="IPR020610">
    <property type="entry name" value="Thiolase_AS"/>
</dbReference>
<dbReference type="Pfam" id="PF00108">
    <property type="entry name" value="Thiolase_N"/>
    <property type="match status" value="1"/>
</dbReference>
<dbReference type="STRING" id="1329250.WOSG25_021600"/>
<dbReference type="SUPFAM" id="SSF53901">
    <property type="entry name" value="Thiolase-like"/>
    <property type="match status" value="2"/>
</dbReference>
<sequence length="395" mass="41347">MERIFIVGAKRTPIGKFGGALASLQASDLGALAIEAAYKQAGVEPAEIDQVIMGNVIQAGQGQNPARQATLKSGLPVKVPAITINDVCGSGLTSINIAASLIQSGQADVIIAGGMESMSNAPYVLKRDYAEQTKQAENLIDTLQTDALIDAEGQFSMGITAENIAEKYAVSRDDMDYFAEQSHAKAVLAQQNDKFASELVPVTLFDEKGETKQISLDEGPRPNSTFAKLSTLKPVFKENGTVTAGNASGINDGAAALVLISESRMHALNLSPLAEWKNAATVGLEPAYMGLGPYYAIKEILAKANLSLSAIDMFELNEAFAAQAIASNRLLNLDTKKINPKGGALALGHPVGASGSRILVTLIYNLIENKAKTGLAALCVGGGMGVATLIENAEL</sequence>
<reference evidence="11" key="1">
    <citation type="journal article" date="2014" name="Genome Announc.">
        <title>Draft genome sequence of Weissella oryzae SG25T, isolated from fermented rice grains.</title>
        <authorList>
            <person name="Tanizawa Y."/>
            <person name="Fujisawa T."/>
            <person name="Mochizuki T."/>
            <person name="Kaminuma E."/>
            <person name="Suzuki Y."/>
            <person name="Nakamura Y."/>
            <person name="Tohno M."/>
        </authorList>
    </citation>
    <scope>NUCLEOTIDE SEQUENCE [LARGE SCALE GENOMIC DNA]</scope>
    <source>
        <strain evidence="11">DSM 25784 / JCM 18191 / LMG 30913 / SG25</strain>
    </source>
</reference>
<organism evidence="10 11">
    <name type="scientific">Weissella oryzae (strain DSM 25784 / JCM 18191 / LMG 30913 / SG25)</name>
    <dbReference type="NCBI Taxonomy" id="1329250"/>
    <lineage>
        <taxon>Bacteria</taxon>
        <taxon>Bacillati</taxon>
        <taxon>Bacillota</taxon>
        <taxon>Bacilli</taxon>
        <taxon>Lactobacillales</taxon>
        <taxon>Lactobacillaceae</taxon>
        <taxon>Weissella</taxon>
    </lineage>
</organism>
<dbReference type="InterPro" id="IPR020617">
    <property type="entry name" value="Thiolase_C"/>
</dbReference>
<feature type="domain" description="Thiolase C-terminal" evidence="9">
    <location>
        <begin position="271"/>
        <end position="391"/>
    </location>
</feature>
<dbReference type="InterPro" id="IPR016039">
    <property type="entry name" value="Thiolase-like"/>
</dbReference>
<dbReference type="InterPro" id="IPR020615">
    <property type="entry name" value="Thiolase_acyl_enz_int_AS"/>
</dbReference>
<comment type="similarity">
    <text evidence="1 7">Belongs to the thiolase-like superfamily. Thiolase family.</text>
</comment>
<proteinExistence type="inferred from homology"/>
<keyword evidence="4 7" id="KW-0012">Acyltransferase</keyword>
<gene>
    <name evidence="10" type="ORF">WOSG25_021600</name>
</gene>
<dbReference type="eggNOG" id="COG0183">
    <property type="taxonomic scope" value="Bacteria"/>
</dbReference>
<dbReference type="FunFam" id="3.40.47.10:FF:000010">
    <property type="entry name" value="Acetyl-CoA acetyltransferase (Thiolase)"/>
    <property type="match status" value="1"/>
</dbReference>
<evidence type="ECO:0000259" key="8">
    <source>
        <dbReference type="Pfam" id="PF00108"/>
    </source>
</evidence>